<dbReference type="Pfam" id="PF01226">
    <property type="entry name" value="Form_Nir_trans"/>
    <property type="match status" value="1"/>
</dbReference>
<dbReference type="Gene3D" id="1.20.1080.10">
    <property type="entry name" value="Glycerol uptake facilitator protein"/>
    <property type="match status" value="1"/>
</dbReference>
<evidence type="ECO:0000313" key="7">
    <source>
        <dbReference type="EMBL" id="ODV81871.1"/>
    </source>
</evidence>
<evidence type="ECO:0000256" key="6">
    <source>
        <dbReference type="SAM" id="Phobius"/>
    </source>
</evidence>
<evidence type="ECO:0000256" key="5">
    <source>
        <dbReference type="ARBA" id="ARBA00049660"/>
    </source>
</evidence>
<keyword evidence="4 6" id="KW-0472">Membrane</keyword>
<dbReference type="GeneID" id="30986104"/>
<keyword evidence="8" id="KW-1185">Reference proteome</keyword>
<evidence type="ECO:0000256" key="4">
    <source>
        <dbReference type="ARBA" id="ARBA00023136"/>
    </source>
</evidence>
<dbReference type="InterPro" id="IPR023271">
    <property type="entry name" value="Aquaporin-like"/>
</dbReference>
<reference evidence="8" key="1">
    <citation type="submission" date="2016-05" db="EMBL/GenBank/DDBJ databases">
        <title>Comparative genomics of biotechnologically important yeasts.</title>
        <authorList>
            <consortium name="DOE Joint Genome Institute"/>
            <person name="Riley R."/>
            <person name="Haridas S."/>
            <person name="Wolfe K.H."/>
            <person name="Lopes M.R."/>
            <person name="Hittinger C.T."/>
            <person name="Goker M."/>
            <person name="Salamov A."/>
            <person name="Wisecaver J."/>
            <person name="Long T.M."/>
            <person name="Aerts A.L."/>
            <person name="Barry K."/>
            <person name="Choi C."/>
            <person name="Clum A."/>
            <person name="Coughlan A.Y."/>
            <person name="Deshpande S."/>
            <person name="Douglass A.P."/>
            <person name="Hanson S.J."/>
            <person name="Klenk H.-P."/>
            <person name="Labutti K."/>
            <person name="Lapidus A."/>
            <person name="Lindquist E."/>
            <person name="Lipzen A."/>
            <person name="Meier-Kolthoff J.P."/>
            <person name="Ohm R.A."/>
            <person name="Otillar R.P."/>
            <person name="Pangilinan J."/>
            <person name="Peng Y."/>
            <person name="Rokas A."/>
            <person name="Rosa C.A."/>
            <person name="Scheuner C."/>
            <person name="Sibirny A.A."/>
            <person name="Slot J.C."/>
            <person name="Stielow J.B."/>
            <person name="Sun H."/>
            <person name="Kurtzman C.P."/>
            <person name="Blackwell M."/>
            <person name="Grigoriev I.V."/>
            <person name="Jeffries T.W."/>
        </authorList>
    </citation>
    <scope>NUCLEOTIDE SEQUENCE [LARGE SCALE GENOMIC DNA]</scope>
    <source>
        <strain evidence="8">NRRL Y-17324</strain>
    </source>
</reference>
<feature type="transmembrane region" description="Helical" evidence="6">
    <location>
        <begin position="242"/>
        <end position="263"/>
    </location>
</feature>
<dbReference type="RefSeq" id="XP_020066993.1">
    <property type="nucleotide sequence ID" value="XM_020211968.1"/>
</dbReference>
<dbReference type="EMBL" id="KV453909">
    <property type="protein sequence ID" value="ODV81871.1"/>
    <property type="molecule type" value="Genomic_DNA"/>
</dbReference>
<keyword evidence="3 6" id="KW-1133">Transmembrane helix</keyword>
<gene>
    <name evidence="7" type="ORF">CANTADRAFT_93101</name>
</gene>
<accession>A0A1E4SQU6</accession>
<dbReference type="Proteomes" id="UP000094285">
    <property type="component" value="Unassembled WGS sequence"/>
</dbReference>
<protein>
    <submittedName>
        <fullName evidence="7">Formate/nitrite transporter</fullName>
    </submittedName>
</protein>
<evidence type="ECO:0000256" key="3">
    <source>
        <dbReference type="ARBA" id="ARBA00022989"/>
    </source>
</evidence>
<dbReference type="GO" id="GO:0006821">
    <property type="term" value="P:chloride transport"/>
    <property type="evidence" value="ECO:0007669"/>
    <property type="project" value="EnsemblFungi"/>
</dbReference>
<dbReference type="GO" id="GO:0140299">
    <property type="term" value="F:molecular sensor activity"/>
    <property type="evidence" value="ECO:0007669"/>
    <property type="project" value="EnsemblFungi"/>
</dbReference>
<sequence length="442" mass="49471">MPDESLYLTTYETALAVVATAMKKARLRLDTLVLNSLMAGILFSTGGMLHVNVQAGAPELLQLNPALVQLLQGLVYPIGLFYVVVMGVDLFNANVLYFSVGLCRGAVSVLDLCTSWFVTWWFNLVANIFVCYIICNYSHVTQHENYVRGSVEILMAKAEYSFVDTMLKSMAGNFFAALAIYLQLMAKPLHVKFLMMTLPVFSFVSMGFTHSVADMYMVIIGLINHAPISVGTVAWKIFLPGVIGNIIGGSFFGVAVWYLHLVVVERDQAALNLPVYEARDEQPDLNMDSRVVRVKSHDYPEEFDEKSRLDEVPDMNNASGGENQFLRRISTTLSRGSTRTLNKVGRSPKNVFPVYGMGPPLEKENSVAAGHYTTVDDTYDNDAYSAYTARENLDTTSAEFIGDQIRRVLTRRSSKARDFEARIEPSLMRRQSNNRDYPLQLH</sequence>
<name>A0A1E4SQU6_9ASCO</name>
<evidence type="ECO:0000256" key="1">
    <source>
        <dbReference type="ARBA" id="ARBA00004141"/>
    </source>
</evidence>
<proteinExistence type="inferred from homology"/>
<dbReference type="InterPro" id="IPR000292">
    <property type="entry name" value="For/NO2_transpt"/>
</dbReference>
<feature type="transmembrane region" description="Helical" evidence="6">
    <location>
        <begin position="32"/>
        <end position="53"/>
    </location>
</feature>
<organism evidence="7 8">
    <name type="scientific">Suhomyces tanzawaensis NRRL Y-17324</name>
    <dbReference type="NCBI Taxonomy" id="984487"/>
    <lineage>
        <taxon>Eukaryota</taxon>
        <taxon>Fungi</taxon>
        <taxon>Dikarya</taxon>
        <taxon>Ascomycota</taxon>
        <taxon>Saccharomycotina</taxon>
        <taxon>Pichiomycetes</taxon>
        <taxon>Debaryomycetaceae</taxon>
        <taxon>Suhomyces</taxon>
    </lineage>
</organism>
<comment type="subcellular location">
    <subcellularLocation>
        <location evidence="1">Membrane</location>
        <topology evidence="1">Multi-pass membrane protein</topology>
    </subcellularLocation>
</comment>
<feature type="transmembrane region" description="Helical" evidence="6">
    <location>
        <begin position="118"/>
        <end position="140"/>
    </location>
</feature>
<dbReference type="GO" id="GO:0005886">
    <property type="term" value="C:plasma membrane"/>
    <property type="evidence" value="ECO:0007669"/>
    <property type="project" value="TreeGrafter"/>
</dbReference>
<comment type="similarity">
    <text evidence="5">Belongs to the FNT transporter (TC 1.A.16) family.</text>
</comment>
<dbReference type="OrthoDB" id="4829at2759"/>
<dbReference type="PANTHER" id="PTHR30520">
    <property type="entry name" value="FORMATE TRANSPORTER-RELATED"/>
    <property type="match status" value="1"/>
</dbReference>
<dbReference type="PANTHER" id="PTHR30520:SF6">
    <property type="entry name" value="FORMATE_NITRATE FAMILY TRANSPORTER (EUROFUNG)"/>
    <property type="match status" value="1"/>
</dbReference>
<evidence type="ECO:0000313" key="8">
    <source>
        <dbReference type="Proteomes" id="UP000094285"/>
    </source>
</evidence>
<dbReference type="AlphaFoldDB" id="A0A1E4SQU6"/>
<dbReference type="GO" id="GO:0015707">
    <property type="term" value="P:nitrite transport"/>
    <property type="evidence" value="ECO:0007669"/>
    <property type="project" value="TreeGrafter"/>
</dbReference>
<feature type="transmembrane region" description="Helical" evidence="6">
    <location>
        <begin position="73"/>
        <end position="97"/>
    </location>
</feature>
<evidence type="ECO:0000256" key="2">
    <source>
        <dbReference type="ARBA" id="ARBA00022692"/>
    </source>
</evidence>
<feature type="transmembrane region" description="Helical" evidence="6">
    <location>
        <begin position="160"/>
        <end position="182"/>
    </location>
</feature>
<dbReference type="STRING" id="984487.A0A1E4SQU6"/>
<keyword evidence="2 6" id="KW-0812">Transmembrane</keyword>
<dbReference type="GO" id="GO:0015513">
    <property type="term" value="F:high-affinity secondary active nitrite transmembrane transporter activity"/>
    <property type="evidence" value="ECO:0007669"/>
    <property type="project" value="TreeGrafter"/>
</dbReference>
<dbReference type="GO" id="GO:2001225">
    <property type="term" value="P:regulation of chloride transport"/>
    <property type="evidence" value="ECO:0007669"/>
    <property type="project" value="EnsemblFungi"/>
</dbReference>